<comment type="caution">
    <text evidence="3">The sequence shown here is derived from an EMBL/GenBank/DDBJ whole genome shotgun (WGS) entry which is preliminary data.</text>
</comment>
<evidence type="ECO:0000256" key="2">
    <source>
        <dbReference type="SAM" id="SignalP"/>
    </source>
</evidence>
<gene>
    <name evidence="3" type="ORF">V5799_006585</name>
</gene>
<evidence type="ECO:0000256" key="1">
    <source>
        <dbReference type="SAM" id="MobiDB-lite"/>
    </source>
</evidence>
<protein>
    <recommendedName>
        <fullName evidence="5">Secreted protein</fullName>
    </recommendedName>
</protein>
<dbReference type="EMBL" id="JARKHS020026157">
    <property type="protein sequence ID" value="KAK8766639.1"/>
    <property type="molecule type" value="Genomic_DNA"/>
</dbReference>
<evidence type="ECO:0000313" key="4">
    <source>
        <dbReference type="Proteomes" id="UP001321473"/>
    </source>
</evidence>
<dbReference type="AlphaFoldDB" id="A0AAQ4DVZ9"/>
<feature type="region of interest" description="Disordered" evidence="1">
    <location>
        <begin position="48"/>
        <end position="72"/>
    </location>
</feature>
<proteinExistence type="predicted"/>
<accession>A0AAQ4DVZ9</accession>
<name>A0AAQ4DVZ9_AMBAM</name>
<organism evidence="3 4">
    <name type="scientific">Amblyomma americanum</name>
    <name type="common">Lone star tick</name>
    <dbReference type="NCBI Taxonomy" id="6943"/>
    <lineage>
        <taxon>Eukaryota</taxon>
        <taxon>Metazoa</taxon>
        <taxon>Ecdysozoa</taxon>
        <taxon>Arthropoda</taxon>
        <taxon>Chelicerata</taxon>
        <taxon>Arachnida</taxon>
        <taxon>Acari</taxon>
        <taxon>Parasitiformes</taxon>
        <taxon>Ixodida</taxon>
        <taxon>Ixodoidea</taxon>
        <taxon>Ixodidae</taxon>
        <taxon>Amblyomminae</taxon>
        <taxon>Amblyomma</taxon>
    </lineage>
</organism>
<reference evidence="3 4" key="1">
    <citation type="journal article" date="2023" name="Arcadia Sci">
        <title>De novo assembly of a long-read Amblyomma americanum tick genome.</title>
        <authorList>
            <person name="Chou S."/>
            <person name="Poskanzer K.E."/>
            <person name="Rollins M."/>
            <person name="Thuy-Boun P.S."/>
        </authorList>
    </citation>
    <scope>NUCLEOTIDE SEQUENCE [LARGE SCALE GENOMIC DNA]</scope>
    <source>
        <strain evidence="3">F_SG_1</strain>
        <tissue evidence="3">Salivary glands</tissue>
    </source>
</reference>
<feature type="signal peptide" evidence="2">
    <location>
        <begin position="1"/>
        <end position="22"/>
    </location>
</feature>
<keyword evidence="4" id="KW-1185">Reference proteome</keyword>
<evidence type="ECO:0008006" key="5">
    <source>
        <dbReference type="Google" id="ProtNLM"/>
    </source>
</evidence>
<keyword evidence="2" id="KW-0732">Signal</keyword>
<sequence>MKSLTLIFFLGLAALVFSSVESRHHGDHGIPCDRLPFIPPGLRHLCQNTTVGPSNTTTVQPSTGNTTSSPAA</sequence>
<evidence type="ECO:0000313" key="3">
    <source>
        <dbReference type="EMBL" id="KAK8766639.1"/>
    </source>
</evidence>
<dbReference type="Proteomes" id="UP001321473">
    <property type="component" value="Unassembled WGS sequence"/>
</dbReference>
<feature type="chain" id="PRO_5042877526" description="Secreted protein" evidence="2">
    <location>
        <begin position="23"/>
        <end position="72"/>
    </location>
</feature>